<keyword evidence="2" id="KW-1185">Reference proteome</keyword>
<protein>
    <submittedName>
        <fullName evidence="1">Uncharacterized protein</fullName>
    </submittedName>
</protein>
<accession>A0A0D2LSH6</accession>
<proteinExistence type="predicted"/>
<evidence type="ECO:0000313" key="2">
    <source>
        <dbReference type="Proteomes" id="UP000054270"/>
    </source>
</evidence>
<dbReference type="Proteomes" id="UP000054270">
    <property type="component" value="Unassembled WGS sequence"/>
</dbReference>
<dbReference type="Pfam" id="PF18759">
    <property type="entry name" value="Plavaka"/>
    <property type="match status" value="1"/>
</dbReference>
<reference evidence="2" key="1">
    <citation type="submission" date="2014-04" db="EMBL/GenBank/DDBJ databases">
        <title>Evolutionary Origins and Diversification of the Mycorrhizal Mutualists.</title>
        <authorList>
            <consortium name="DOE Joint Genome Institute"/>
            <consortium name="Mycorrhizal Genomics Consortium"/>
            <person name="Kohler A."/>
            <person name="Kuo A."/>
            <person name="Nagy L.G."/>
            <person name="Floudas D."/>
            <person name="Copeland A."/>
            <person name="Barry K.W."/>
            <person name="Cichocki N."/>
            <person name="Veneault-Fourrey C."/>
            <person name="LaButti K."/>
            <person name="Lindquist E.A."/>
            <person name="Lipzen A."/>
            <person name="Lundell T."/>
            <person name="Morin E."/>
            <person name="Murat C."/>
            <person name="Riley R."/>
            <person name="Ohm R."/>
            <person name="Sun H."/>
            <person name="Tunlid A."/>
            <person name="Henrissat B."/>
            <person name="Grigoriev I.V."/>
            <person name="Hibbett D.S."/>
            <person name="Martin F."/>
        </authorList>
    </citation>
    <scope>NUCLEOTIDE SEQUENCE [LARGE SCALE GENOMIC DNA]</scope>
    <source>
        <strain evidence="2">FD-334 SS-4</strain>
    </source>
</reference>
<dbReference type="STRING" id="945553.A0A0D2LSH6"/>
<name>A0A0D2LSH6_HYPSF</name>
<organism evidence="1 2">
    <name type="scientific">Hypholoma sublateritium (strain FD-334 SS-4)</name>
    <dbReference type="NCBI Taxonomy" id="945553"/>
    <lineage>
        <taxon>Eukaryota</taxon>
        <taxon>Fungi</taxon>
        <taxon>Dikarya</taxon>
        <taxon>Basidiomycota</taxon>
        <taxon>Agaricomycotina</taxon>
        <taxon>Agaricomycetes</taxon>
        <taxon>Agaricomycetidae</taxon>
        <taxon>Agaricales</taxon>
        <taxon>Agaricineae</taxon>
        <taxon>Strophariaceae</taxon>
        <taxon>Hypholoma</taxon>
    </lineage>
</organism>
<evidence type="ECO:0000313" key="1">
    <source>
        <dbReference type="EMBL" id="KJA13763.1"/>
    </source>
</evidence>
<dbReference type="AlphaFoldDB" id="A0A0D2LSH6"/>
<gene>
    <name evidence="1" type="ORF">HYPSUDRAFT_72879</name>
</gene>
<sequence length="382" mass="44120">MPIIEDPSDPASCSASQQEKFSHFKREVYQKVLKKVFQSLKTRSQNGEAHCCGDGISRVLYSGILIKSQDAEEAAYFCTCHAASANHLCPKCFVSQKELHDILGTIELRTPQSMQAVLSHVSKMKTKIAREQILKDNGLHNHFLWGFWFSDPYKAYSYDTLHSDDLGKWGKHFWVLTLSILKNGTKRQAFYDILKLQQTISVYQKCYAKVEQEYGKIFDFLKQHAVHHVIQNIHEKGTVDNFSTRIGEGFQQEAAQAYDQTNMKNAEHQLKLTWQLGSPEGKKTNLHNMATDLAKVNRQYSSLDERYQSLEDWIEGRDIMRCNPKFHGRQRFDCIIIHNDTTLELSIAQLDNLFCFWLPSGETVYLALVFHFSHSKWKPKTT</sequence>
<dbReference type="OrthoDB" id="3239511at2759"/>
<dbReference type="InterPro" id="IPR041078">
    <property type="entry name" value="Plavaka"/>
</dbReference>
<dbReference type="EMBL" id="KN817715">
    <property type="protein sequence ID" value="KJA13763.1"/>
    <property type="molecule type" value="Genomic_DNA"/>
</dbReference>